<evidence type="ECO:0000259" key="1">
    <source>
        <dbReference type="PROSITE" id="PS51186"/>
    </source>
</evidence>
<dbReference type="SUPFAM" id="SSF55729">
    <property type="entry name" value="Acyl-CoA N-acyltransferases (Nat)"/>
    <property type="match status" value="1"/>
</dbReference>
<dbReference type="EMBL" id="LAZR01064933">
    <property type="protein sequence ID" value="KKK56553.1"/>
    <property type="molecule type" value="Genomic_DNA"/>
</dbReference>
<name>A0A0F8WIR4_9ZZZZ</name>
<accession>A0A0F8WIR4</accession>
<evidence type="ECO:0000313" key="2">
    <source>
        <dbReference type="EMBL" id="KKK56553.1"/>
    </source>
</evidence>
<dbReference type="InterPro" id="IPR016181">
    <property type="entry name" value="Acyl_CoA_acyltransferase"/>
</dbReference>
<dbReference type="PROSITE" id="PS51186">
    <property type="entry name" value="GNAT"/>
    <property type="match status" value="1"/>
</dbReference>
<sequence>FSFHLYLVIKKPDEVSMVSKEETFLFVYNDHITTYGHLATVQSLLTKHPTLKIGDRVKLYFPSHHSPAIEARFEDLDDFSNLICLYLDKSLFVPKRQTKPGKRIKLDQLRELNPDLAELSKDGIVYGSIENNELVSIAPIPFIIEMQQLSYAFMEGVWTKEDLRGNGYATGSVRSILNFLFTRKAIRTVFCWVDEKNEPAMKLFERIGFQAATAQEWVTTQGFVKDLR</sequence>
<proteinExistence type="predicted"/>
<dbReference type="AlphaFoldDB" id="A0A0F8WIR4"/>
<dbReference type="Pfam" id="PF08445">
    <property type="entry name" value="FR47"/>
    <property type="match status" value="1"/>
</dbReference>
<feature type="non-terminal residue" evidence="2">
    <location>
        <position position="1"/>
    </location>
</feature>
<dbReference type="GO" id="GO:0016747">
    <property type="term" value="F:acyltransferase activity, transferring groups other than amino-acyl groups"/>
    <property type="evidence" value="ECO:0007669"/>
    <property type="project" value="InterPro"/>
</dbReference>
<organism evidence="2">
    <name type="scientific">marine sediment metagenome</name>
    <dbReference type="NCBI Taxonomy" id="412755"/>
    <lineage>
        <taxon>unclassified sequences</taxon>
        <taxon>metagenomes</taxon>
        <taxon>ecological metagenomes</taxon>
    </lineage>
</organism>
<dbReference type="Gene3D" id="3.40.630.30">
    <property type="match status" value="1"/>
</dbReference>
<dbReference type="InterPro" id="IPR013653">
    <property type="entry name" value="GCN5-like_dom"/>
</dbReference>
<dbReference type="InterPro" id="IPR000182">
    <property type="entry name" value="GNAT_dom"/>
</dbReference>
<comment type="caution">
    <text evidence="2">The sequence shown here is derived from an EMBL/GenBank/DDBJ whole genome shotgun (WGS) entry which is preliminary data.</text>
</comment>
<protein>
    <recommendedName>
        <fullName evidence="1">N-acetyltransferase domain-containing protein</fullName>
    </recommendedName>
</protein>
<gene>
    <name evidence="2" type="ORF">LCGC14_3063360</name>
</gene>
<feature type="domain" description="N-acetyltransferase" evidence="1">
    <location>
        <begin position="71"/>
        <end position="228"/>
    </location>
</feature>
<reference evidence="2" key="1">
    <citation type="journal article" date="2015" name="Nature">
        <title>Complex archaea that bridge the gap between prokaryotes and eukaryotes.</title>
        <authorList>
            <person name="Spang A."/>
            <person name="Saw J.H."/>
            <person name="Jorgensen S.L."/>
            <person name="Zaremba-Niedzwiedzka K."/>
            <person name="Martijn J."/>
            <person name="Lind A.E."/>
            <person name="van Eijk R."/>
            <person name="Schleper C."/>
            <person name="Guy L."/>
            <person name="Ettema T.J."/>
        </authorList>
    </citation>
    <scope>NUCLEOTIDE SEQUENCE</scope>
</reference>